<name>A0A2S8GMS4_9BACT</name>
<reference evidence="2 3" key="1">
    <citation type="submission" date="2018-02" db="EMBL/GenBank/DDBJ databases">
        <title>Comparative genomes isolates from brazilian mangrove.</title>
        <authorList>
            <person name="Araujo J.E."/>
            <person name="Taketani R.G."/>
            <person name="Silva M.C.P."/>
            <person name="Loureco M.V."/>
            <person name="Andreote F.D."/>
        </authorList>
    </citation>
    <scope>NUCLEOTIDE SEQUENCE [LARGE SCALE GENOMIC DNA]</scope>
    <source>
        <strain evidence="2 3">Nap-Phe MGV</strain>
    </source>
</reference>
<dbReference type="GO" id="GO:0004633">
    <property type="term" value="F:phosphopantothenoylcysteine decarboxylase activity"/>
    <property type="evidence" value="ECO:0007669"/>
    <property type="project" value="TreeGrafter"/>
</dbReference>
<dbReference type="GO" id="GO:0010181">
    <property type="term" value="F:FMN binding"/>
    <property type="evidence" value="ECO:0007669"/>
    <property type="project" value="TreeGrafter"/>
</dbReference>
<evidence type="ECO:0000313" key="2">
    <source>
        <dbReference type="EMBL" id="PQO45743.1"/>
    </source>
</evidence>
<dbReference type="Pfam" id="PF02441">
    <property type="entry name" value="Flavoprotein"/>
    <property type="match status" value="1"/>
</dbReference>
<dbReference type="GO" id="GO:0071513">
    <property type="term" value="C:phosphopantothenoylcysteine decarboxylase complex"/>
    <property type="evidence" value="ECO:0007669"/>
    <property type="project" value="TreeGrafter"/>
</dbReference>
<dbReference type="Proteomes" id="UP000237819">
    <property type="component" value="Unassembled WGS sequence"/>
</dbReference>
<sequence length="182" mass="19092">MIRRRVAIGVTGGVAAYKTAMLVSRLVQSDIDVTTVLTAAATKFIGAATFAALTGKPPALDAFDPHYPLGPHIEIAKSAELLCIAPASADFLAKTAHGAADDLLSTLYLAFTGPVLMAPAMNREMWSKPSVQRNVQQLVADGVEMIGPGSGWLSCRDQGAGRMSEPDEIVAAIQSRLATLSK</sequence>
<feature type="domain" description="Flavoprotein" evidence="1">
    <location>
        <begin position="5"/>
        <end position="175"/>
    </location>
</feature>
<comment type="caution">
    <text evidence="2">The sequence shown here is derived from an EMBL/GenBank/DDBJ whole genome shotgun (WGS) entry which is preliminary data.</text>
</comment>
<evidence type="ECO:0000313" key="3">
    <source>
        <dbReference type="Proteomes" id="UP000237819"/>
    </source>
</evidence>
<dbReference type="PANTHER" id="PTHR14359:SF6">
    <property type="entry name" value="PHOSPHOPANTOTHENOYLCYSTEINE DECARBOXYLASE"/>
    <property type="match status" value="1"/>
</dbReference>
<dbReference type="GO" id="GO:0015937">
    <property type="term" value="P:coenzyme A biosynthetic process"/>
    <property type="evidence" value="ECO:0007669"/>
    <property type="project" value="TreeGrafter"/>
</dbReference>
<evidence type="ECO:0000259" key="1">
    <source>
        <dbReference type="Pfam" id="PF02441"/>
    </source>
</evidence>
<dbReference type="RefSeq" id="WP_105335767.1">
    <property type="nucleotide sequence ID" value="NZ_PUHZ01000013.1"/>
</dbReference>
<dbReference type="EMBL" id="PUHZ01000013">
    <property type="protein sequence ID" value="PQO45743.1"/>
    <property type="molecule type" value="Genomic_DNA"/>
</dbReference>
<dbReference type="InterPro" id="IPR003382">
    <property type="entry name" value="Flavoprotein"/>
</dbReference>
<dbReference type="SUPFAM" id="SSF52507">
    <property type="entry name" value="Homo-oligomeric flavin-containing Cys decarboxylases, HFCD"/>
    <property type="match status" value="1"/>
</dbReference>
<dbReference type="OrthoDB" id="9802554at2"/>
<proteinExistence type="predicted"/>
<accession>A0A2S8GMS4</accession>
<dbReference type="AlphaFoldDB" id="A0A2S8GMS4"/>
<protein>
    <submittedName>
        <fullName evidence="2">Phosphopantothenoylcysteine decarboxylase</fullName>
    </submittedName>
</protein>
<dbReference type="Gene3D" id="3.40.50.1950">
    <property type="entry name" value="Flavin prenyltransferase-like"/>
    <property type="match status" value="1"/>
</dbReference>
<dbReference type="InterPro" id="IPR036551">
    <property type="entry name" value="Flavin_trans-like"/>
</dbReference>
<gene>
    <name evidence="2" type="ORF">C5Y93_12505</name>
</gene>
<dbReference type="PANTHER" id="PTHR14359">
    <property type="entry name" value="HOMO-OLIGOMERIC FLAVIN CONTAINING CYS DECARBOXYLASE FAMILY"/>
    <property type="match status" value="1"/>
</dbReference>
<organism evidence="2 3">
    <name type="scientific">Blastopirellula marina</name>
    <dbReference type="NCBI Taxonomy" id="124"/>
    <lineage>
        <taxon>Bacteria</taxon>
        <taxon>Pseudomonadati</taxon>
        <taxon>Planctomycetota</taxon>
        <taxon>Planctomycetia</taxon>
        <taxon>Pirellulales</taxon>
        <taxon>Pirellulaceae</taxon>
        <taxon>Blastopirellula</taxon>
    </lineage>
</organism>